<dbReference type="InterPro" id="IPR000719">
    <property type="entry name" value="Prot_kinase_dom"/>
</dbReference>
<dbReference type="GO" id="GO:0120147">
    <property type="term" value="F:formylglycine-generating oxidase activity"/>
    <property type="evidence" value="ECO:0007669"/>
    <property type="project" value="TreeGrafter"/>
</dbReference>
<dbReference type="SUPFAM" id="SSF56436">
    <property type="entry name" value="C-type lectin-like"/>
    <property type="match status" value="1"/>
</dbReference>
<dbReference type="PROSITE" id="PS50011">
    <property type="entry name" value="PROTEIN_KINASE_DOM"/>
    <property type="match status" value="1"/>
</dbReference>
<evidence type="ECO:0000313" key="4">
    <source>
        <dbReference type="Proteomes" id="UP000480350"/>
    </source>
</evidence>
<dbReference type="GO" id="GO:0005524">
    <property type="term" value="F:ATP binding"/>
    <property type="evidence" value="ECO:0007669"/>
    <property type="project" value="InterPro"/>
</dbReference>
<accession>A0A7C9J634</accession>
<dbReference type="AlphaFoldDB" id="A0A7C9J634"/>
<reference evidence="3 4" key="2">
    <citation type="submission" date="2020-03" db="EMBL/GenBank/DDBJ databases">
        <title>Kangsaoukella pontilimi gen. nov., sp. nov., a new member of the family Rhodobacteraceae isolated from a tidal mudflat.</title>
        <authorList>
            <person name="Kim I.S."/>
        </authorList>
    </citation>
    <scope>NUCLEOTIDE SEQUENCE [LARGE SCALE GENOMIC DNA]</scope>
    <source>
        <strain evidence="3 4">GH1-50</strain>
    </source>
</reference>
<keyword evidence="1" id="KW-0175">Coiled coil</keyword>
<comment type="caution">
    <text evidence="3">The sequence shown here is derived from an EMBL/GenBank/DDBJ whole genome shotgun (WGS) entry which is preliminary data.</text>
</comment>
<sequence length="825" mass="86670">MQDTANHVIDARLAEALEQYFNGVRLERAVGDCAILSGVRKQNGAPVAIYVPNFSASRDEDVVADIGKRFAVYEKLGHPRLQASERLLNARAFRKMPALAVLACPVPVFDDAFDTLGVDARLRLFDEVLEGLAALHGAGLVHGNLSPDVIRREGEGGQARLCDLTFSGDRATTVTAQPVAYQSENVIRTATPGPEDDVHAAGMLGYRILMGAGGPERALNARSDDSETVVAAILSEERTAPGADTLFPDGHPQGEQIARLLARMTGQLPNANRYSSAEAARRALQTVMKGDEPSNVAEAESGPMPGGFAMTAARPVEPRTGISPMLAVLLFGAFLFSSAGAVWLYFQNADLNASRVALIELIRDERAARAAADEAVAVLRQADRAIGLAEGRRAGVASEAAGEALRMAEESLAAIEIPEDASAAVAALAQAEEAIAQIELARDRAEAAEAEALGAAEAARLAAPDAAAIADAESRILEANAARLDGRWETAGLAWSGARDAFDAITAAGRQEAEAARARFEAMPEGEGAAAILARGFAERGAAAEEAGRFAEAVELFTAAFAAVARKDERKAAASVREITLGDSPEALFAAVALCRDAAPVAAGNCPDSRPNDEALRRAALAPFALDETEVSVADFRTFVDETGYVTEAEEAGRVVALTSNGEARLIDGNYSWSAPQGVTGADIDPDRPVTNIALRDAHAYCAWAGKRLPTEAEWEHAARGTGMQPFPWGEWSDSAPVWRGAPDAARRLPTPVGAAGGEGPDGHVGLSGNAREWVLGHDGGVLKGGSWNTVNPADLRISARLIVPGNAPGVDFGFRCARDLEVWP</sequence>
<dbReference type="InterPro" id="IPR051043">
    <property type="entry name" value="Sulfatase_Mod_Factor_Kinase"/>
</dbReference>
<evidence type="ECO:0000259" key="2">
    <source>
        <dbReference type="PROSITE" id="PS50011"/>
    </source>
</evidence>
<dbReference type="EMBL" id="WUPT01000005">
    <property type="protein sequence ID" value="MXQ09741.1"/>
    <property type="molecule type" value="Genomic_DNA"/>
</dbReference>
<dbReference type="RefSeq" id="WP_160765667.1">
    <property type="nucleotide sequence ID" value="NZ_WUPT01000005.1"/>
</dbReference>
<feature type="coiled-coil region" evidence="1">
    <location>
        <begin position="421"/>
        <end position="458"/>
    </location>
</feature>
<gene>
    <name evidence="3" type="ORF">GQ651_17990</name>
</gene>
<dbReference type="Gene3D" id="3.90.1580.10">
    <property type="entry name" value="paralog of FGE (formylglycine-generating enzyme)"/>
    <property type="match status" value="1"/>
</dbReference>
<reference evidence="3 4" key="1">
    <citation type="submission" date="2019-12" db="EMBL/GenBank/DDBJ databases">
        <authorList>
            <person name="Lee S.D."/>
        </authorList>
    </citation>
    <scope>NUCLEOTIDE SEQUENCE [LARGE SCALE GENOMIC DNA]</scope>
    <source>
        <strain evidence="3 4">GH1-50</strain>
    </source>
</reference>
<dbReference type="InterPro" id="IPR042095">
    <property type="entry name" value="SUMF_sf"/>
</dbReference>
<feature type="domain" description="Protein kinase" evidence="2">
    <location>
        <begin position="24"/>
        <end position="288"/>
    </location>
</feature>
<protein>
    <submittedName>
        <fullName evidence="3">SUMF1/EgtB/PvdO family nonheme iron enzyme</fullName>
    </submittedName>
</protein>
<evidence type="ECO:0000313" key="3">
    <source>
        <dbReference type="EMBL" id="MXQ09741.1"/>
    </source>
</evidence>
<dbReference type="Gene3D" id="1.10.510.10">
    <property type="entry name" value="Transferase(Phosphotransferase) domain 1"/>
    <property type="match status" value="1"/>
</dbReference>
<dbReference type="PANTHER" id="PTHR23150:SF19">
    <property type="entry name" value="FORMYLGLYCINE-GENERATING ENZYME"/>
    <property type="match status" value="1"/>
</dbReference>
<dbReference type="Pfam" id="PF03781">
    <property type="entry name" value="FGE-sulfatase"/>
    <property type="match status" value="1"/>
</dbReference>
<dbReference type="PANTHER" id="PTHR23150">
    <property type="entry name" value="SULFATASE MODIFYING FACTOR 1, 2"/>
    <property type="match status" value="1"/>
</dbReference>
<dbReference type="SUPFAM" id="SSF56112">
    <property type="entry name" value="Protein kinase-like (PK-like)"/>
    <property type="match status" value="1"/>
</dbReference>
<dbReference type="InterPro" id="IPR016187">
    <property type="entry name" value="CTDL_fold"/>
</dbReference>
<dbReference type="InterPro" id="IPR011009">
    <property type="entry name" value="Kinase-like_dom_sf"/>
</dbReference>
<keyword evidence="4" id="KW-1185">Reference proteome</keyword>
<name>A0A7C9J634_9RHOB</name>
<evidence type="ECO:0000256" key="1">
    <source>
        <dbReference type="SAM" id="Coils"/>
    </source>
</evidence>
<proteinExistence type="predicted"/>
<dbReference type="GO" id="GO:0004672">
    <property type="term" value="F:protein kinase activity"/>
    <property type="evidence" value="ECO:0007669"/>
    <property type="project" value="InterPro"/>
</dbReference>
<organism evidence="3 4">
    <name type="scientific">Kangsaoukella pontilimi</name>
    <dbReference type="NCBI Taxonomy" id="2691042"/>
    <lineage>
        <taxon>Bacteria</taxon>
        <taxon>Pseudomonadati</taxon>
        <taxon>Pseudomonadota</taxon>
        <taxon>Alphaproteobacteria</taxon>
        <taxon>Rhodobacterales</taxon>
        <taxon>Paracoccaceae</taxon>
        <taxon>Kangsaoukella</taxon>
    </lineage>
</organism>
<dbReference type="InterPro" id="IPR005532">
    <property type="entry name" value="SUMF_dom"/>
</dbReference>
<dbReference type="Proteomes" id="UP000480350">
    <property type="component" value="Unassembled WGS sequence"/>
</dbReference>